<reference evidence="7 8" key="1">
    <citation type="journal article" date="2016" name="Proc. Natl. Acad. Sci. U.S.A.">
        <title>Lipid metabolic changes in an early divergent fungus govern the establishment of a mutualistic symbiosis with endobacteria.</title>
        <authorList>
            <person name="Lastovetsky O.A."/>
            <person name="Gaspar M.L."/>
            <person name="Mondo S.J."/>
            <person name="LaButti K.M."/>
            <person name="Sandor L."/>
            <person name="Grigoriev I.V."/>
            <person name="Henry S.A."/>
            <person name="Pawlowska T.E."/>
        </authorList>
    </citation>
    <scope>NUCLEOTIDE SEQUENCE [LARGE SCALE GENOMIC DNA]</scope>
    <source>
        <strain evidence="7 8">ATCC 11559</strain>
    </source>
</reference>
<proteinExistence type="predicted"/>
<evidence type="ECO:0000256" key="5">
    <source>
        <dbReference type="ARBA" id="ARBA00023242"/>
    </source>
</evidence>
<dbReference type="Gene3D" id="1.20.5.1500">
    <property type="match status" value="1"/>
</dbReference>
<dbReference type="VEuPathDB" id="FungiDB:BCV72DRAFT_31649"/>
<dbReference type="Proteomes" id="UP000242381">
    <property type="component" value="Unassembled WGS sequence"/>
</dbReference>
<evidence type="ECO:0000256" key="2">
    <source>
        <dbReference type="ARBA" id="ARBA00022491"/>
    </source>
</evidence>
<accession>A0A1X0S0E9</accession>
<evidence type="ECO:0000256" key="4">
    <source>
        <dbReference type="ARBA" id="ARBA00023163"/>
    </source>
</evidence>
<evidence type="ECO:0000256" key="3">
    <source>
        <dbReference type="ARBA" id="ARBA00023015"/>
    </source>
</evidence>
<feature type="compositionally biased region" description="Basic and acidic residues" evidence="6">
    <location>
        <begin position="226"/>
        <end position="240"/>
    </location>
</feature>
<evidence type="ECO:0000313" key="8">
    <source>
        <dbReference type="Proteomes" id="UP000242381"/>
    </source>
</evidence>
<feature type="compositionally biased region" description="Acidic residues" evidence="6">
    <location>
        <begin position="65"/>
        <end position="75"/>
    </location>
</feature>
<protein>
    <recommendedName>
        <fullName evidence="9">Sds3-like protein</fullName>
    </recommendedName>
</protein>
<dbReference type="Pfam" id="PF08598">
    <property type="entry name" value="Sds3"/>
    <property type="match status" value="1"/>
</dbReference>
<dbReference type="EMBL" id="KV921347">
    <property type="protein sequence ID" value="ORE17750.1"/>
    <property type="molecule type" value="Genomic_DNA"/>
</dbReference>
<evidence type="ECO:0000313" key="7">
    <source>
        <dbReference type="EMBL" id="ORE17750.1"/>
    </source>
</evidence>
<comment type="subcellular location">
    <subcellularLocation>
        <location evidence="1">Nucleus</location>
    </subcellularLocation>
</comment>
<feature type="compositionally biased region" description="Polar residues" evidence="6">
    <location>
        <begin position="48"/>
        <end position="63"/>
    </location>
</feature>
<dbReference type="GO" id="GO:0010468">
    <property type="term" value="P:regulation of gene expression"/>
    <property type="evidence" value="ECO:0007669"/>
    <property type="project" value="UniProtKB-ARBA"/>
</dbReference>
<feature type="compositionally biased region" description="Low complexity" evidence="6">
    <location>
        <begin position="87"/>
        <end position="96"/>
    </location>
</feature>
<dbReference type="GO" id="GO:0005654">
    <property type="term" value="C:nucleoplasm"/>
    <property type="evidence" value="ECO:0007669"/>
    <property type="project" value="UniProtKB-ARBA"/>
</dbReference>
<dbReference type="AlphaFoldDB" id="A0A1X0S0E9"/>
<dbReference type="SMART" id="SM01401">
    <property type="entry name" value="Sds3"/>
    <property type="match status" value="1"/>
</dbReference>
<feature type="compositionally biased region" description="Low complexity" evidence="6">
    <location>
        <begin position="1"/>
        <end position="22"/>
    </location>
</feature>
<keyword evidence="4" id="KW-0804">Transcription</keyword>
<feature type="compositionally biased region" description="Basic and acidic residues" evidence="6">
    <location>
        <begin position="194"/>
        <end position="207"/>
    </location>
</feature>
<feature type="region of interest" description="Disordered" evidence="6">
    <location>
        <begin position="1"/>
        <end position="248"/>
    </location>
</feature>
<dbReference type="PANTHER" id="PTHR21964">
    <property type="entry name" value="BREAST CANCER METASTASIS-SUPPRESSOR 1"/>
    <property type="match status" value="1"/>
</dbReference>
<feature type="compositionally biased region" description="Acidic residues" evidence="6">
    <location>
        <begin position="208"/>
        <end position="225"/>
    </location>
</feature>
<name>A0A1X0S0E9_RHIZD</name>
<keyword evidence="3" id="KW-0805">Transcription regulation</keyword>
<keyword evidence="5" id="KW-0539">Nucleus</keyword>
<dbReference type="InterPro" id="IPR013907">
    <property type="entry name" value="Sds3"/>
</dbReference>
<evidence type="ECO:0000256" key="1">
    <source>
        <dbReference type="ARBA" id="ARBA00004123"/>
    </source>
</evidence>
<dbReference type="OMA" id="QRDETNE"/>
<gene>
    <name evidence="7" type="ORF">BCV71DRAFT_227348</name>
</gene>
<evidence type="ECO:0008006" key="9">
    <source>
        <dbReference type="Google" id="ProtNLM"/>
    </source>
</evidence>
<keyword evidence="2" id="KW-0678">Repressor</keyword>
<feature type="compositionally biased region" description="Basic and acidic residues" evidence="6">
    <location>
        <begin position="112"/>
        <end position="143"/>
    </location>
</feature>
<organism evidence="7 8">
    <name type="scientific">Rhizopus microsporus</name>
    <dbReference type="NCBI Taxonomy" id="58291"/>
    <lineage>
        <taxon>Eukaryota</taxon>
        <taxon>Fungi</taxon>
        <taxon>Fungi incertae sedis</taxon>
        <taxon>Mucoromycota</taxon>
        <taxon>Mucoromycotina</taxon>
        <taxon>Mucoromycetes</taxon>
        <taxon>Mucorales</taxon>
        <taxon>Mucorineae</taxon>
        <taxon>Rhizopodaceae</taxon>
        <taxon>Rhizopus</taxon>
    </lineage>
</organism>
<evidence type="ECO:0000256" key="6">
    <source>
        <dbReference type="SAM" id="MobiDB-lite"/>
    </source>
</evidence>
<feature type="compositionally biased region" description="Polar residues" evidence="6">
    <location>
        <begin position="148"/>
        <end position="157"/>
    </location>
</feature>
<sequence>MEESSTRQSSKLSLGSSPSILSGEDQLELDGPLTPIEAMDDDEDDLSALNSILQTGSPGSLSNEEVIDDDEDGDDEKMSSEREDDSASSLSSALDDFPLSRSASPVAEEEKEQVTRKRRNEETEKNEKEEENMPVKKIKKEEPENNPLSSIGDNNDMGNKKRKRYEPDTKTRRRQGRQKEEENGESSQKEEDEDHVKEPRKTRKTEEKDQEEEEDDDEKEEEKDDEKENGKEEEKEKNENEITENDEDYQQRHKEALDALTHIEVEFARLRDRMYQEKMSELNEEAIMIANGTHPELISLMAEIEEKKGKRINSAEAWRRHQYANFKRQYEGFEYQANIHFISQKNALRRNLLSSIHDKKWSIENERKKLNDLSMNKPQHDERELIIQKREQRDETNELIDIKETIGFPMAPNPTGLNAQDIDEDLRIMGIHPT</sequence>